<dbReference type="PANTHER" id="PTHR43649">
    <property type="entry name" value="ARABINOSE-BINDING PROTEIN-RELATED"/>
    <property type="match status" value="1"/>
</dbReference>
<dbReference type="PROSITE" id="PS51257">
    <property type="entry name" value="PROKAR_LIPOPROTEIN"/>
    <property type="match status" value="1"/>
</dbReference>
<dbReference type="Proteomes" id="UP001197795">
    <property type="component" value="Unassembled WGS sequence"/>
</dbReference>
<evidence type="ECO:0000256" key="1">
    <source>
        <dbReference type="ARBA" id="ARBA00022729"/>
    </source>
</evidence>
<keyword evidence="1 2" id="KW-0732">Signal</keyword>
<evidence type="ECO:0000256" key="2">
    <source>
        <dbReference type="SAM" id="SignalP"/>
    </source>
</evidence>
<organism evidence="3 4">
    <name type="scientific">Waltera acetigignens</name>
    <dbReference type="NCBI Taxonomy" id="2981769"/>
    <lineage>
        <taxon>Bacteria</taxon>
        <taxon>Bacillati</taxon>
        <taxon>Bacillota</taxon>
        <taxon>Clostridia</taxon>
        <taxon>Lachnospirales</taxon>
        <taxon>Lachnospiraceae</taxon>
        <taxon>Waltera</taxon>
    </lineage>
</organism>
<dbReference type="EMBL" id="JAJEPV010000057">
    <property type="protein sequence ID" value="MCC2121083.1"/>
    <property type="molecule type" value="Genomic_DNA"/>
</dbReference>
<dbReference type="InterPro" id="IPR050490">
    <property type="entry name" value="Bact_solute-bd_prot1"/>
</dbReference>
<comment type="caution">
    <text evidence="3">The sequence shown here is derived from an EMBL/GenBank/DDBJ whole genome shotgun (WGS) entry which is preliminary data.</text>
</comment>
<name>A0AAE3A624_9FIRM</name>
<dbReference type="RefSeq" id="WP_117467053.1">
    <property type="nucleotide sequence ID" value="NZ_JAJEPV010000057.1"/>
</dbReference>
<dbReference type="Gene3D" id="3.40.190.10">
    <property type="entry name" value="Periplasmic binding protein-like II"/>
    <property type="match status" value="2"/>
</dbReference>
<dbReference type="AlphaFoldDB" id="A0AAE3A624"/>
<sequence>MKRKVLSVLLASAMVASLAACGSSNDAPAASTDSAATGSAAASTEAASTEAYNLEEINVVVNGTLTATVDNGQAEFVQQWDDAVSEAIGHPIKMNVQQLDHSGYTDAVGRLFAGGDYPDVMIMSADMFKQYAPTGLLWDMSEAYANAKFQSHLILPEINENLKDEEGHLYGFAPTYGNGCVTYVKQAWLDAVGLKAEDIKTYDDYYNMLLKFHNEDPDGNGVTGDTYGVIAAGFVGNEAPYVNYLPEFWQDSYPAILQDENGTWYDGFQTDATKAALLRLQQAYKDGAIDPETLTASTKIAREKWFSNDQTGSSGVFTYWAGSWYQTLTDNLIKNGVDEKLVELAPIAEVGAYLNREAPVWVIIDDGDGDNSREQAIFDAFIETMMDGDKVQTLWTYGAEDVHWSTKAESFTINAGTDKEKSYEYEDGQFHLKQSPNDPNSVWKKNAMDPALVICSLDNGFNDISSLAAEGNKFFTENCKDAPQSPTSETYTNESGTIYDAKLAAITSVVVDGGDVDAAMQTYVDTVGSIIDQCLAELNQ</sequence>
<protein>
    <submittedName>
        <fullName evidence="3">ABC transporter substrate-binding protein</fullName>
    </submittedName>
</protein>
<feature type="chain" id="PRO_5042146427" evidence="2">
    <location>
        <begin position="20"/>
        <end position="540"/>
    </location>
</feature>
<dbReference type="PANTHER" id="PTHR43649:SF33">
    <property type="entry name" value="POLYGALACTURONAN_RHAMNOGALACTURONAN-BINDING PROTEIN YTCQ"/>
    <property type="match status" value="1"/>
</dbReference>
<reference evidence="3 4" key="1">
    <citation type="submission" date="2021-10" db="EMBL/GenBank/DDBJ databases">
        <title>Anaerobic single-cell dispensing facilitates the cultivation of human gut bacteria.</title>
        <authorList>
            <person name="Afrizal A."/>
        </authorList>
    </citation>
    <scope>NUCLEOTIDE SEQUENCE [LARGE SCALE GENOMIC DNA]</scope>
    <source>
        <strain evidence="3 4">CLA-AA-H273</strain>
    </source>
</reference>
<gene>
    <name evidence="3" type="ORF">LKD75_16095</name>
</gene>
<feature type="signal peptide" evidence="2">
    <location>
        <begin position="1"/>
        <end position="19"/>
    </location>
</feature>
<proteinExistence type="predicted"/>
<evidence type="ECO:0000313" key="4">
    <source>
        <dbReference type="Proteomes" id="UP001197795"/>
    </source>
</evidence>
<accession>A0AAE3A624</accession>
<evidence type="ECO:0000313" key="3">
    <source>
        <dbReference type="EMBL" id="MCC2121083.1"/>
    </source>
</evidence>
<keyword evidence="4" id="KW-1185">Reference proteome</keyword>
<dbReference type="SUPFAM" id="SSF53850">
    <property type="entry name" value="Periplasmic binding protein-like II"/>
    <property type="match status" value="1"/>
</dbReference>